<organism evidence="1">
    <name type="scientific">Setaria digitata</name>
    <dbReference type="NCBI Taxonomy" id="48799"/>
    <lineage>
        <taxon>Eukaryota</taxon>
        <taxon>Metazoa</taxon>
        <taxon>Ecdysozoa</taxon>
        <taxon>Nematoda</taxon>
        <taxon>Chromadorea</taxon>
        <taxon>Rhabditida</taxon>
        <taxon>Spirurina</taxon>
        <taxon>Spiruromorpha</taxon>
        <taxon>Filarioidea</taxon>
        <taxon>Setariidae</taxon>
        <taxon>Setaria</taxon>
    </lineage>
</organism>
<reference evidence="1" key="1">
    <citation type="journal article" date="2009" name="Bioinformation">
        <title>A putative nuclear growth factor-like globular nematode specific protein.</title>
        <authorList>
            <person name="Dassanayake R.S."/>
            <person name="Rodrigo W.W."/>
            <person name="Karunanayake E.H."/>
            <person name="Weerasena O.V."/>
            <person name="Chandrasekharan N.V."/>
        </authorList>
    </citation>
    <scope>NUCLEOTIDE SEQUENCE</scope>
</reference>
<protein>
    <submittedName>
        <fullName evidence="1">Uncharacterized protein</fullName>
    </submittedName>
</protein>
<proteinExistence type="evidence at transcript level"/>
<dbReference type="AlphaFoldDB" id="D2KKK3"/>
<evidence type="ECO:0000313" key="1">
    <source>
        <dbReference type="EMBL" id="ADA77530.1"/>
    </source>
</evidence>
<reference evidence="1" key="2">
    <citation type="submission" date="2009-11" db="EMBL/GenBank/DDBJ databases">
        <authorList>
            <person name="Rodrigo W.W.P."/>
            <person name="Dassanayake R.S."/>
            <person name="Karunanayake E.H."/>
            <person name="Weerasena O.V.D.S.J."/>
            <person name="Chandrasekharan N.V."/>
        </authorList>
    </citation>
    <scope>NUCLEOTIDE SEQUENCE</scope>
</reference>
<dbReference type="EMBL" id="GU222920">
    <property type="protein sequence ID" value="ADA77530.1"/>
    <property type="molecule type" value="mRNA"/>
</dbReference>
<accession>D2KKK3</accession>
<sequence>MNVKTRKRFNEDSIIDDAKSCGTVLLNSDAVASTNSNSTNENEYDVWLVRKPTRVPLSDLLSIKFPHKAKNRIRLATPSRSDAVPLYCHFSQLAIPHVYIPTTGIRTQKDAMALKATNLIKGVVVVSEKIDLLDNAVISINDDTAIKKEFGPALGNGTCEINFKIKPIRKKPHLPTDDVKQRLKPFGIIPKKKKKSYRLPNLINY</sequence>
<name>D2KKK3_9BILA</name>